<dbReference type="InterPro" id="IPR038595">
    <property type="entry name" value="LOR_sf"/>
</dbReference>
<evidence type="ECO:0000313" key="2">
    <source>
        <dbReference type="EMBL" id="MFC4719630.1"/>
    </source>
</evidence>
<keyword evidence="3" id="KW-1185">Reference proteome</keyword>
<organism evidence="2 3">
    <name type="scientific">Enterococcus lemanii</name>
    <dbReference type="NCBI Taxonomy" id="1159752"/>
    <lineage>
        <taxon>Bacteria</taxon>
        <taxon>Bacillati</taxon>
        <taxon>Bacillota</taxon>
        <taxon>Bacilli</taxon>
        <taxon>Lactobacillales</taxon>
        <taxon>Enterococcaceae</taxon>
        <taxon>Enterococcus</taxon>
    </lineage>
</organism>
<evidence type="ECO:0000313" key="3">
    <source>
        <dbReference type="Proteomes" id="UP001595969"/>
    </source>
</evidence>
<dbReference type="InterPro" id="IPR025659">
    <property type="entry name" value="Tubby-like_C"/>
</dbReference>
<protein>
    <submittedName>
        <fullName evidence="2">LURP-one-related/scramblase family protein</fullName>
    </submittedName>
</protein>
<sequence>MADYFIQEKSFGNANTLVKDQEGHPLFTLVGRTGTKDDWLTLYRMNGENVASVKQVRWPFMRRFEIYEGSQKVGTLQRFLSWPSDFYFVQQLHWVVYGNLAQHRYKIQHFNQEIMSMDKTQLLAGGHYVLHVTHEKDAPVCICLAAILDYWNYHYNRGSLFYHNDTLELNANYQTFSKK</sequence>
<name>A0ABV9MXU0_9ENTE</name>
<reference evidence="3" key="1">
    <citation type="journal article" date="2019" name="Int. J. Syst. Evol. Microbiol.">
        <title>The Global Catalogue of Microorganisms (GCM) 10K type strain sequencing project: providing services to taxonomists for standard genome sequencing and annotation.</title>
        <authorList>
            <consortium name="The Broad Institute Genomics Platform"/>
            <consortium name="The Broad Institute Genome Sequencing Center for Infectious Disease"/>
            <person name="Wu L."/>
            <person name="Ma J."/>
        </authorList>
    </citation>
    <scope>NUCLEOTIDE SEQUENCE [LARGE SCALE GENOMIC DNA]</scope>
    <source>
        <strain evidence="3">CGMCC 1.19032</strain>
    </source>
</reference>
<evidence type="ECO:0000256" key="1">
    <source>
        <dbReference type="ARBA" id="ARBA00005437"/>
    </source>
</evidence>
<gene>
    <name evidence="2" type="ORF">ACFO5I_07760</name>
</gene>
<dbReference type="Proteomes" id="UP001595969">
    <property type="component" value="Unassembled WGS sequence"/>
</dbReference>
<dbReference type="RefSeq" id="WP_338031669.1">
    <property type="nucleotide sequence ID" value="NZ_JAFBFD010000015.1"/>
</dbReference>
<dbReference type="Pfam" id="PF04525">
    <property type="entry name" value="LOR"/>
    <property type="match status" value="1"/>
</dbReference>
<dbReference type="EMBL" id="JBHSGS010000043">
    <property type="protein sequence ID" value="MFC4719630.1"/>
    <property type="molecule type" value="Genomic_DNA"/>
</dbReference>
<accession>A0ABV9MXU0</accession>
<comment type="similarity">
    <text evidence="1">Belongs to the LOR family.</text>
</comment>
<dbReference type="SUPFAM" id="SSF54518">
    <property type="entry name" value="Tubby C-terminal domain-like"/>
    <property type="match status" value="1"/>
</dbReference>
<comment type="caution">
    <text evidence="2">The sequence shown here is derived from an EMBL/GenBank/DDBJ whole genome shotgun (WGS) entry which is preliminary data.</text>
</comment>
<dbReference type="InterPro" id="IPR007612">
    <property type="entry name" value="LOR"/>
</dbReference>
<proteinExistence type="inferred from homology"/>
<dbReference type="Gene3D" id="2.40.160.200">
    <property type="entry name" value="LURP1-related"/>
    <property type="match status" value="1"/>
</dbReference>